<keyword evidence="9" id="KW-0342">GTP-binding</keyword>
<evidence type="ECO:0000256" key="1">
    <source>
        <dbReference type="ARBA" id="ARBA00004374"/>
    </source>
</evidence>
<dbReference type="PANTHER" id="PTHR10465">
    <property type="entry name" value="TRANSMEMBRANE GTPASE FZO1"/>
    <property type="match status" value="1"/>
</dbReference>
<dbReference type="GO" id="GO:0003924">
    <property type="term" value="F:GTPase activity"/>
    <property type="evidence" value="ECO:0007669"/>
    <property type="project" value="InterPro"/>
</dbReference>
<keyword evidence="3" id="KW-0547">Nucleotide-binding</keyword>
<dbReference type="Gene3D" id="3.40.50.300">
    <property type="entry name" value="P-loop containing nucleotide triphosphate hydrolases"/>
    <property type="match status" value="1"/>
</dbReference>
<reference evidence="14 15" key="1">
    <citation type="submission" date="2019-01" db="EMBL/GenBank/DDBJ databases">
        <title>Draft Genome Sequencing of Zygosaccharomyces mellis Ca-7.</title>
        <authorList>
            <person name="Shiwa Y."/>
            <person name="Kanesaki Y."/>
            <person name="Ishige T."/>
            <person name="Mura K."/>
            <person name="Hori T."/>
            <person name="Tamura T."/>
        </authorList>
    </citation>
    <scope>NUCLEOTIDE SEQUENCE [LARGE SCALE GENOMIC DNA]</scope>
    <source>
        <strain evidence="14 15">Ca-7</strain>
    </source>
</reference>
<evidence type="ECO:0000256" key="9">
    <source>
        <dbReference type="ARBA" id="ARBA00023134"/>
    </source>
</evidence>
<dbReference type="InterPro" id="IPR027417">
    <property type="entry name" value="P-loop_NTPase"/>
</dbReference>
<dbReference type="InterPro" id="IPR027094">
    <property type="entry name" value="Mitofusin_fam"/>
</dbReference>
<comment type="catalytic activity">
    <reaction evidence="11">
        <text>GTP + H2O = GDP + phosphate + H(+)</text>
        <dbReference type="Rhea" id="RHEA:19669"/>
        <dbReference type="ChEBI" id="CHEBI:15377"/>
        <dbReference type="ChEBI" id="CHEBI:15378"/>
        <dbReference type="ChEBI" id="CHEBI:37565"/>
        <dbReference type="ChEBI" id="CHEBI:43474"/>
        <dbReference type="ChEBI" id="CHEBI:58189"/>
    </reaction>
</comment>
<feature type="compositionally biased region" description="Polar residues" evidence="12">
    <location>
        <begin position="17"/>
        <end position="37"/>
    </location>
</feature>
<evidence type="ECO:0000256" key="11">
    <source>
        <dbReference type="ARBA" id="ARBA00048548"/>
    </source>
</evidence>
<feature type="domain" description="Dynamin-type G" evidence="13">
    <location>
        <begin position="177"/>
        <end position="453"/>
    </location>
</feature>
<evidence type="ECO:0000256" key="12">
    <source>
        <dbReference type="SAM" id="MobiDB-lite"/>
    </source>
</evidence>
<feature type="compositionally biased region" description="Acidic residues" evidence="12">
    <location>
        <begin position="410"/>
        <end position="429"/>
    </location>
</feature>
<keyword evidence="8" id="KW-0496">Mitochondrion</keyword>
<evidence type="ECO:0000256" key="5">
    <source>
        <dbReference type="ARBA" id="ARBA00022801"/>
    </source>
</evidence>
<protein>
    <submittedName>
        <fullName evidence="14">Mitofusin</fullName>
    </submittedName>
</protein>
<proteinExistence type="predicted"/>
<comment type="caution">
    <text evidence="14">The sequence shown here is derived from an EMBL/GenBank/DDBJ whole genome shotgun (WGS) entry which is preliminary data.</text>
</comment>
<keyword evidence="2" id="KW-0812">Transmembrane</keyword>
<keyword evidence="10" id="KW-0472">Membrane</keyword>
<dbReference type="PROSITE" id="PS51718">
    <property type="entry name" value="G_DYNAMIN_2"/>
    <property type="match status" value="1"/>
</dbReference>
<gene>
    <name evidence="14" type="primary">FZO1</name>
    <name evidence="14" type="ORF">ZYGM_000485</name>
</gene>
<keyword evidence="15" id="KW-1185">Reference proteome</keyword>
<dbReference type="OrthoDB" id="9984778at2759"/>
<evidence type="ECO:0000256" key="7">
    <source>
        <dbReference type="ARBA" id="ARBA00023054"/>
    </source>
</evidence>
<evidence type="ECO:0000256" key="6">
    <source>
        <dbReference type="ARBA" id="ARBA00022989"/>
    </source>
</evidence>
<dbReference type="GO" id="GO:0051646">
    <property type="term" value="P:mitochondrion localization"/>
    <property type="evidence" value="ECO:0007669"/>
    <property type="project" value="TreeGrafter"/>
</dbReference>
<keyword evidence="7" id="KW-0175">Coiled coil</keyword>
<dbReference type="PANTHER" id="PTHR10465:SF0">
    <property type="entry name" value="SARCALUMENIN"/>
    <property type="match status" value="1"/>
</dbReference>
<evidence type="ECO:0000256" key="8">
    <source>
        <dbReference type="ARBA" id="ARBA00023128"/>
    </source>
</evidence>
<evidence type="ECO:0000256" key="3">
    <source>
        <dbReference type="ARBA" id="ARBA00022741"/>
    </source>
</evidence>
<evidence type="ECO:0000256" key="10">
    <source>
        <dbReference type="ARBA" id="ARBA00023136"/>
    </source>
</evidence>
<keyword evidence="6" id="KW-1133">Transmembrane helix</keyword>
<dbReference type="Pfam" id="PF00350">
    <property type="entry name" value="Dynamin_N"/>
    <property type="match status" value="1"/>
</dbReference>
<dbReference type="FunFam" id="3.40.50.300:FF:000638">
    <property type="entry name" value="Transmembrane GTPase Fzo1, putative"/>
    <property type="match status" value="1"/>
</dbReference>
<evidence type="ECO:0000256" key="4">
    <source>
        <dbReference type="ARBA" id="ARBA00022787"/>
    </source>
</evidence>
<evidence type="ECO:0000313" key="15">
    <source>
        <dbReference type="Proteomes" id="UP000301737"/>
    </source>
</evidence>
<keyword evidence="5" id="KW-0378">Hydrolase</keyword>
<organism evidence="14 15">
    <name type="scientific">Zygosaccharomyces mellis</name>
    <dbReference type="NCBI Taxonomy" id="42258"/>
    <lineage>
        <taxon>Eukaryota</taxon>
        <taxon>Fungi</taxon>
        <taxon>Dikarya</taxon>
        <taxon>Ascomycota</taxon>
        <taxon>Saccharomycotina</taxon>
        <taxon>Saccharomycetes</taxon>
        <taxon>Saccharomycetales</taxon>
        <taxon>Saccharomycetaceae</taxon>
        <taxon>Zygosaccharomyces</taxon>
    </lineage>
</organism>
<dbReference type="GO" id="GO:0005741">
    <property type="term" value="C:mitochondrial outer membrane"/>
    <property type="evidence" value="ECO:0007669"/>
    <property type="project" value="UniProtKB-SubCell"/>
</dbReference>
<dbReference type="GO" id="GO:0005525">
    <property type="term" value="F:GTP binding"/>
    <property type="evidence" value="ECO:0007669"/>
    <property type="project" value="UniProtKB-KW"/>
</dbReference>
<keyword evidence="4" id="KW-1000">Mitochondrion outer membrane</keyword>
<evidence type="ECO:0000259" key="13">
    <source>
        <dbReference type="PROSITE" id="PS51718"/>
    </source>
</evidence>
<feature type="region of interest" description="Disordered" evidence="12">
    <location>
        <begin position="400"/>
        <end position="433"/>
    </location>
</feature>
<dbReference type="InterPro" id="IPR045063">
    <property type="entry name" value="Dynamin_N"/>
</dbReference>
<dbReference type="InterPro" id="IPR030381">
    <property type="entry name" value="G_DYNAMIN_dom"/>
</dbReference>
<dbReference type="EMBL" id="BIMX01000029">
    <property type="protein sequence ID" value="GCF01234.1"/>
    <property type="molecule type" value="Genomic_DNA"/>
</dbReference>
<dbReference type="SUPFAM" id="SSF52540">
    <property type="entry name" value="P-loop containing nucleoside triphosphate hydrolases"/>
    <property type="match status" value="1"/>
</dbReference>
<comment type="subcellular location">
    <subcellularLocation>
        <location evidence="1">Mitochondrion outer membrane</location>
        <topology evidence="1">Multi-pass membrane protein</topology>
    </subcellularLocation>
</comment>
<evidence type="ECO:0000313" key="14">
    <source>
        <dbReference type="EMBL" id="GCF01234.1"/>
    </source>
</evidence>
<accession>A0A4C2EBH8</accession>
<dbReference type="Proteomes" id="UP000301737">
    <property type="component" value="Unassembled WGS sequence"/>
</dbReference>
<feature type="region of interest" description="Disordered" evidence="12">
    <location>
        <begin position="1"/>
        <end position="45"/>
    </location>
</feature>
<evidence type="ECO:0000256" key="2">
    <source>
        <dbReference type="ARBA" id="ARBA00022692"/>
    </source>
</evidence>
<dbReference type="GO" id="GO:0008053">
    <property type="term" value="P:mitochondrial fusion"/>
    <property type="evidence" value="ECO:0007669"/>
    <property type="project" value="TreeGrafter"/>
</dbReference>
<name>A0A4C2EBH8_9SACH</name>
<sequence>MSQKHLQKKDLKDGNISDDSSTVAPSQVTYSRSQGSFIIQDDDDDDKVLDDSSTAVSGNIHTLKPYPSSHTRSLSGDRMLSAQLSQMNYNNNRVSLNRAILQVQDLLQQLEVENRERPIHLPIGVDGLQVLKVQVKIDGNYSKSDEINLDKQALAKLLRAQIRDALGHLNSLQRRVDDVSSKVFITGDVNTGKSNLCNSLLRRKLLPEDQLPCTNVFCEILEARENDNLEEVHAFPIERSKSVKEANTIYNIRDKSTYETFPLTELDELVLENDKYVLLKIYIKDDKRPPENSLLRNGTVDISLIDSPGLNMDSVQTAEVMTRQEEIDLVIFVVNAENQLTLSAKEFISLASREKKLMFFVVKKFDRIRNKQRCKDLILKQIKDLSPETYKSSSQFIHFLPNEGGGPGGEPDDSDNDENDSLDNEDSDPDFDHLENSLRNFVLKKRSLSKLLPAKTYLCKLLGDLQSIAEFNVLKYREEDESLQRQMDELKPELTKVKECCDVLSSRVDKLAEEVVTDTYEFTRQKIISSSEIPLTDFPKYQGLSQLHDFIFQTEQYIKDRIKECVLSSEIYAKGQTQHSVEKVGVLGKEELGDEFMSNRVFKSELMFTKKRHLFGKKLSVPLSVTDLFAPSWEGFFGYMTWGLGLPAATTTSEDKTMTSDGNKTNNSLTTALGLTSYSLNQYWCKPSLIFTSKIPTLAVYSLGGAKLLRNAIIQGVQFFSWSTIKKISGSLLMVGTLLGVTYLVHDIPRALPQNLSLKYKKALRESDYMHTNAERISKEVREVLKTPTREILRSCELVIGRKNGVQKELEKRRQDNTLSMKYLQQIYERAMSQYEIVERINLEVD</sequence>
<dbReference type="AlphaFoldDB" id="A0A4C2EBH8"/>